<sequence length="280" mass="32317">RTCWICFATEAENRRATWLHPCQCRGSTKWVHESCLYRWIDEKQNGNTRMRVSCMQCRVEYLIMFPQVSRLANMLESMQDLIRQCSPFVAISAFLGSVYWTAVTYGGLTVLQVYGHQRGMELLEKGDPIFLLLGLPFIPVALVLSRLIRWEDAVLRLWHNRRHIVRKLPLISWLFNAPREDEVGMPPGRFSASMPADEPLDVPRIFCGAILLPSISTLLGNVIFRQVSVPLHRTLLGGLTFIGVKGILKIYLRQRQYLHKTRRHIVDYTEENVRAYADSS</sequence>
<evidence type="ECO:0000256" key="8">
    <source>
        <dbReference type="ARBA" id="ARBA00040151"/>
    </source>
</evidence>
<evidence type="ECO:0000256" key="1">
    <source>
        <dbReference type="ARBA" id="ARBA00004141"/>
    </source>
</evidence>
<evidence type="ECO:0000256" key="11">
    <source>
        <dbReference type="ARBA" id="ARBA00043231"/>
    </source>
</evidence>
<proteinExistence type="predicted"/>
<evidence type="ECO:0000256" key="12">
    <source>
        <dbReference type="SAM" id="Phobius"/>
    </source>
</evidence>
<feature type="non-terminal residue" evidence="14">
    <location>
        <position position="280"/>
    </location>
</feature>
<evidence type="ECO:0000256" key="6">
    <source>
        <dbReference type="ARBA" id="ARBA00022989"/>
    </source>
</evidence>
<dbReference type="SMART" id="SM00744">
    <property type="entry name" value="RINGv"/>
    <property type="match status" value="1"/>
</dbReference>
<keyword evidence="3" id="KW-0479">Metal-binding</keyword>
<feature type="transmembrane region" description="Helical" evidence="12">
    <location>
        <begin position="205"/>
        <end position="224"/>
    </location>
</feature>
<dbReference type="AlphaFoldDB" id="A0AAD4K984"/>
<evidence type="ECO:0000313" key="14">
    <source>
        <dbReference type="EMBL" id="KAH8386716.1"/>
    </source>
</evidence>
<evidence type="ECO:0000256" key="10">
    <source>
        <dbReference type="ARBA" id="ARBA00043185"/>
    </source>
</evidence>
<dbReference type="GO" id="GO:0008270">
    <property type="term" value="F:zinc ion binding"/>
    <property type="evidence" value="ECO:0007669"/>
    <property type="project" value="UniProtKB-KW"/>
</dbReference>
<keyword evidence="4" id="KW-0863">Zinc-finger</keyword>
<reference evidence="14" key="1">
    <citation type="journal article" date="2021" name="Mol. Ecol. Resour.">
        <title>Phylogenomic analyses of the genus Drosophila reveals genomic signals of climate adaptation.</title>
        <authorList>
            <person name="Li F."/>
            <person name="Rane R.V."/>
            <person name="Luria V."/>
            <person name="Xiong Z."/>
            <person name="Chen J."/>
            <person name="Li Z."/>
            <person name="Catullo R.A."/>
            <person name="Griffin P.C."/>
            <person name="Schiffer M."/>
            <person name="Pearce S."/>
            <person name="Lee S.F."/>
            <person name="McElroy K."/>
            <person name="Stocker A."/>
            <person name="Shirriffs J."/>
            <person name="Cockerell F."/>
            <person name="Coppin C."/>
            <person name="Sgro C.M."/>
            <person name="Karger A."/>
            <person name="Cain J.W."/>
            <person name="Weber J.A."/>
            <person name="Santpere G."/>
            <person name="Kirschner M.W."/>
            <person name="Hoffmann A.A."/>
            <person name="Oakeshott J.G."/>
            <person name="Zhang G."/>
        </authorList>
    </citation>
    <scope>NUCLEOTIDE SEQUENCE</scope>
    <source>
        <strain evidence="14">BGI-SZ-2011g</strain>
    </source>
</reference>
<protein>
    <recommendedName>
        <fullName evidence="8">E3 ubiquitin-protein ligase MARCHF5</fullName>
    </recommendedName>
    <alternativeName>
        <fullName evidence="10">Membrane-associated RING finger protein 5</fullName>
    </alternativeName>
    <alternativeName>
        <fullName evidence="9">Membrane-associated RING-CH protein V</fullName>
    </alternativeName>
    <alternativeName>
        <fullName evidence="11">RING-type E3 ubiquitin transferase MARCHF5</fullName>
    </alternativeName>
</protein>
<dbReference type="PROSITE" id="PS51292">
    <property type="entry name" value="ZF_RING_CH"/>
    <property type="match status" value="1"/>
</dbReference>
<feature type="domain" description="RING-CH-type" evidence="13">
    <location>
        <begin position="1"/>
        <end position="64"/>
    </location>
</feature>
<accession>A0AAD4K984</accession>
<dbReference type="Gene3D" id="3.30.40.10">
    <property type="entry name" value="Zinc/RING finger domain, C3HC4 (zinc finger)"/>
    <property type="match status" value="1"/>
</dbReference>
<feature type="transmembrane region" description="Helical" evidence="12">
    <location>
        <begin position="128"/>
        <end position="148"/>
    </location>
</feature>
<dbReference type="InterPro" id="IPR013083">
    <property type="entry name" value="Znf_RING/FYVE/PHD"/>
</dbReference>
<evidence type="ECO:0000259" key="13">
    <source>
        <dbReference type="PROSITE" id="PS51292"/>
    </source>
</evidence>
<keyword evidence="15" id="KW-1185">Reference proteome</keyword>
<evidence type="ECO:0000256" key="4">
    <source>
        <dbReference type="ARBA" id="ARBA00022771"/>
    </source>
</evidence>
<evidence type="ECO:0000256" key="9">
    <source>
        <dbReference type="ARBA" id="ARBA00043044"/>
    </source>
</evidence>
<feature type="transmembrane region" description="Helical" evidence="12">
    <location>
        <begin position="230"/>
        <end position="252"/>
    </location>
</feature>
<dbReference type="Pfam" id="PF12906">
    <property type="entry name" value="RINGv"/>
    <property type="match status" value="1"/>
</dbReference>
<dbReference type="CDD" id="cd16701">
    <property type="entry name" value="RING_CH-C4HC3_MARCH5"/>
    <property type="match status" value="1"/>
</dbReference>
<evidence type="ECO:0000256" key="3">
    <source>
        <dbReference type="ARBA" id="ARBA00022723"/>
    </source>
</evidence>
<dbReference type="PANTHER" id="PTHR46283">
    <property type="entry name" value="E3 UBIQUITIN-PROTEIN LIGASE MARCH5"/>
    <property type="match status" value="1"/>
</dbReference>
<dbReference type="SUPFAM" id="SSF57850">
    <property type="entry name" value="RING/U-box"/>
    <property type="match status" value="1"/>
</dbReference>
<keyword evidence="5" id="KW-0862">Zinc</keyword>
<dbReference type="Proteomes" id="UP001200034">
    <property type="component" value="Unassembled WGS sequence"/>
</dbReference>
<feature type="non-terminal residue" evidence="14">
    <location>
        <position position="1"/>
    </location>
</feature>
<feature type="transmembrane region" description="Helical" evidence="12">
    <location>
        <begin position="88"/>
        <end position="108"/>
    </location>
</feature>
<keyword evidence="6 12" id="KW-1133">Transmembrane helix</keyword>
<name>A0AAD4K984_9MUSC</name>
<evidence type="ECO:0000256" key="7">
    <source>
        <dbReference type="ARBA" id="ARBA00023136"/>
    </source>
</evidence>
<evidence type="ECO:0000256" key="5">
    <source>
        <dbReference type="ARBA" id="ARBA00022833"/>
    </source>
</evidence>
<dbReference type="InterPro" id="IPR011016">
    <property type="entry name" value="Znf_RING-CH"/>
</dbReference>
<dbReference type="GO" id="GO:0016020">
    <property type="term" value="C:membrane"/>
    <property type="evidence" value="ECO:0007669"/>
    <property type="project" value="UniProtKB-SubCell"/>
</dbReference>
<keyword evidence="7 12" id="KW-0472">Membrane</keyword>
<evidence type="ECO:0000313" key="15">
    <source>
        <dbReference type="Proteomes" id="UP001200034"/>
    </source>
</evidence>
<evidence type="ECO:0000256" key="2">
    <source>
        <dbReference type="ARBA" id="ARBA00022692"/>
    </source>
</evidence>
<organism evidence="14 15">
    <name type="scientific">Drosophila rubida</name>
    <dbReference type="NCBI Taxonomy" id="30044"/>
    <lineage>
        <taxon>Eukaryota</taxon>
        <taxon>Metazoa</taxon>
        <taxon>Ecdysozoa</taxon>
        <taxon>Arthropoda</taxon>
        <taxon>Hexapoda</taxon>
        <taxon>Insecta</taxon>
        <taxon>Pterygota</taxon>
        <taxon>Neoptera</taxon>
        <taxon>Endopterygota</taxon>
        <taxon>Diptera</taxon>
        <taxon>Brachycera</taxon>
        <taxon>Muscomorpha</taxon>
        <taxon>Ephydroidea</taxon>
        <taxon>Drosophilidae</taxon>
        <taxon>Drosophila</taxon>
    </lineage>
</organism>
<gene>
    <name evidence="14" type="ORF">KR093_002165</name>
</gene>
<comment type="caution">
    <text evidence="14">The sequence shown here is derived from an EMBL/GenBank/DDBJ whole genome shotgun (WGS) entry which is preliminary data.</text>
</comment>
<keyword evidence="2 12" id="KW-0812">Transmembrane</keyword>
<comment type="subcellular location">
    <subcellularLocation>
        <location evidence="1">Membrane</location>
        <topology evidence="1">Multi-pass membrane protein</topology>
    </subcellularLocation>
</comment>
<dbReference type="EMBL" id="JAJJHW010000095">
    <property type="protein sequence ID" value="KAH8386716.1"/>
    <property type="molecule type" value="Genomic_DNA"/>
</dbReference>